<evidence type="ECO:0000313" key="2">
    <source>
        <dbReference type="Proteomes" id="UP001630127"/>
    </source>
</evidence>
<proteinExistence type="predicted"/>
<keyword evidence="2" id="KW-1185">Reference proteome</keyword>
<dbReference type="Proteomes" id="UP001630127">
    <property type="component" value="Unassembled WGS sequence"/>
</dbReference>
<gene>
    <name evidence="1" type="ORF">ACH5RR_032593</name>
</gene>
<reference evidence="1 2" key="1">
    <citation type="submission" date="2024-11" db="EMBL/GenBank/DDBJ databases">
        <title>A near-complete genome assembly of Cinchona calisaya.</title>
        <authorList>
            <person name="Lian D.C."/>
            <person name="Zhao X.W."/>
            <person name="Wei L."/>
        </authorList>
    </citation>
    <scope>NUCLEOTIDE SEQUENCE [LARGE SCALE GENOMIC DNA]</scope>
    <source>
        <tissue evidence="1">Nenye</tissue>
    </source>
</reference>
<dbReference type="EMBL" id="JBJUIK010000013">
    <property type="protein sequence ID" value="KAL3507211.1"/>
    <property type="molecule type" value="Genomic_DNA"/>
</dbReference>
<dbReference type="AlphaFoldDB" id="A0ABD2YJW1"/>
<name>A0ABD2YJW1_9GENT</name>
<sequence length="130" mass="14780">MYVEDPEDCGCVRNPNVTYQIEKENRHIDSLYSLEDKSFYRLTNPRQGHCVGSFSQGWLMMLYVSGKKIIDDQGGVNLFMYSPLLDIEIYLPSPLISPIYNEDSFSSSCIGGCNNRGKHWMHKATFVGLG</sequence>
<protein>
    <submittedName>
        <fullName evidence="1">Uncharacterized protein</fullName>
    </submittedName>
</protein>
<organism evidence="1 2">
    <name type="scientific">Cinchona calisaya</name>
    <dbReference type="NCBI Taxonomy" id="153742"/>
    <lineage>
        <taxon>Eukaryota</taxon>
        <taxon>Viridiplantae</taxon>
        <taxon>Streptophyta</taxon>
        <taxon>Embryophyta</taxon>
        <taxon>Tracheophyta</taxon>
        <taxon>Spermatophyta</taxon>
        <taxon>Magnoliopsida</taxon>
        <taxon>eudicotyledons</taxon>
        <taxon>Gunneridae</taxon>
        <taxon>Pentapetalae</taxon>
        <taxon>asterids</taxon>
        <taxon>lamiids</taxon>
        <taxon>Gentianales</taxon>
        <taxon>Rubiaceae</taxon>
        <taxon>Cinchonoideae</taxon>
        <taxon>Cinchoneae</taxon>
        <taxon>Cinchona</taxon>
    </lineage>
</organism>
<evidence type="ECO:0000313" key="1">
    <source>
        <dbReference type="EMBL" id="KAL3507211.1"/>
    </source>
</evidence>
<comment type="caution">
    <text evidence="1">The sequence shown here is derived from an EMBL/GenBank/DDBJ whole genome shotgun (WGS) entry which is preliminary data.</text>
</comment>
<accession>A0ABD2YJW1</accession>